<dbReference type="AlphaFoldDB" id="A0A1F7XZ24"/>
<dbReference type="InterPro" id="IPR015424">
    <property type="entry name" value="PyrdxlP-dep_Trfase"/>
</dbReference>
<dbReference type="PANTHER" id="PTHR30244:SF34">
    <property type="entry name" value="DTDP-4-AMINO-4,6-DIDEOXYGALACTOSE TRANSAMINASE"/>
    <property type="match status" value="1"/>
</dbReference>
<dbReference type="GO" id="GO:0008483">
    <property type="term" value="F:transaminase activity"/>
    <property type="evidence" value="ECO:0007669"/>
    <property type="project" value="TreeGrafter"/>
</dbReference>
<dbReference type="InterPro" id="IPR015421">
    <property type="entry name" value="PyrdxlP-dep_Trfase_major"/>
</dbReference>
<dbReference type="GO" id="GO:0000271">
    <property type="term" value="P:polysaccharide biosynthetic process"/>
    <property type="evidence" value="ECO:0007669"/>
    <property type="project" value="TreeGrafter"/>
</dbReference>
<dbReference type="GO" id="GO:0030170">
    <property type="term" value="F:pyridoxal phosphate binding"/>
    <property type="evidence" value="ECO:0007669"/>
    <property type="project" value="TreeGrafter"/>
</dbReference>
<name>A0A1F7XZ24_9BACT</name>
<evidence type="ECO:0000313" key="5">
    <source>
        <dbReference type="Proteomes" id="UP000178419"/>
    </source>
</evidence>
<dbReference type="SUPFAM" id="SSF53383">
    <property type="entry name" value="PLP-dependent transferases"/>
    <property type="match status" value="1"/>
</dbReference>
<evidence type="ECO:0000256" key="3">
    <source>
        <dbReference type="RuleBase" id="RU004508"/>
    </source>
</evidence>
<feature type="active site" description="Proton acceptor" evidence="1">
    <location>
        <position position="193"/>
    </location>
</feature>
<dbReference type="PANTHER" id="PTHR30244">
    <property type="entry name" value="TRANSAMINASE"/>
    <property type="match status" value="1"/>
</dbReference>
<gene>
    <name evidence="4" type="ORF">A2714_02875</name>
</gene>
<dbReference type="InterPro" id="IPR000653">
    <property type="entry name" value="DegT/StrS_aminotransferase"/>
</dbReference>
<dbReference type="Gene3D" id="3.90.1150.10">
    <property type="entry name" value="Aspartate Aminotransferase, domain 1"/>
    <property type="match status" value="1"/>
</dbReference>
<sequence length="380" mass="43206">MTKVKKDYELSNDLIRTWSTFVPKQAATEVGKTLRSKWINTGKKEKEFKEKARKKWGFPYCVAVNNGTAALRASLAVLGVGYGDEVISTPFTFIATNTVILEQGAKPVFADIRYDDLNVDPKSIEEKITKKTKAIIVVHYGGNPVDLDEIRSIGRSYKIPVIEDAAHALGSKYKGKYIGETGKLVCFSLQVVKIINSGDGGMISTSSKIYYQKIKEIIWYGIDREAKKTNLLDPFPDNYRGDTLGFKYNMNDITATLASVGIEHYDEAAAVRRKIGERYRKALSNLRKVKLLSYFPDREPNYQIFPIHVKNRIKFANYMRDYKIMVNINNRRNDIYPIFGGERTDLIETARCDKDVVLLPMHADLTNKQVSLIIDVVQKY</sequence>
<dbReference type="EMBL" id="MGGE01000057">
    <property type="protein sequence ID" value="OGM19949.1"/>
    <property type="molecule type" value="Genomic_DNA"/>
</dbReference>
<dbReference type="Proteomes" id="UP000178419">
    <property type="component" value="Unassembled WGS sequence"/>
</dbReference>
<comment type="similarity">
    <text evidence="3">Belongs to the DegT/DnrJ/EryC1 family.</text>
</comment>
<accession>A0A1F7XZ24</accession>
<feature type="modified residue" description="N6-(pyridoxal phosphate)lysine" evidence="2">
    <location>
        <position position="193"/>
    </location>
</feature>
<keyword evidence="2 3" id="KW-0663">Pyridoxal phosphate</keyword>
<dbReference type="Pfam" id="PF01041">
    <property type="entry name" value="DegT_DnrJ_EryC1"/>
    <property type="match status" value="1"/>
</dbReference>
<proteinExistence type="inferred from homology"/>
<reference evidence="4 5" key="1">
    <citation type="journal article" date="2016" name="Nat. Commun.">
        <title>Thousands of microbial genomes shed light on interconnected biogeochemical processes in an aquifer system.</title>
        <authorList>
            <person name="Anantharaman K."/>
            <person name="Brown C.T."/>
            <person name="Hug L.A."/>
            <person name="Sharon I."/>
            <person name="Castelle C.J."/>
            <person name="Probst A.J."/>
            <person name="Thomas B.C."/>
            <person name="Singh A."/>
            <person name="Wilkins M.J."/>
            <person name="Karaoz U."/>
            <person name="Brodie E.L."/>
            <person name="Williams K.H."/>
            <person name="Hubbard S.S."/>
            <person name="Banfield J.F."/>
        </authorList>
    </citation>
    <scope>NUCLEOTIDE SEQUENCE [LARGE SCALE GENOMIC DNA]</scope>
</reference>
<dbReference type="Gene3D" id="3.40.640.10">
    <property type="entry name" value="Type I PLP-dependent aspartate aminotransferase-like (Major domain)"/>
    <property type="match status" value="1"/>
</dbReference>
<evidence type="ECO:0000256" key="2">
    <source>
        <dbReference type="PIRSR" id="PIRSR000390-2"/>
    </source>
</evidence>
<dbReference type="PIRSF" id="PIRSF000390">
    <property type="entry name" value="PLP_StrS"/>
    <property type="match status" value="1"/>
</dbReference>
<comment type="caution">
    <text evidence="4">The sequence shown here is derived from an EMBL/GenBank/DDBJ whole genome shotgun (WGS) entry which is preliminary data.</text>
</comment>
<dbReference type="CDD" id="cd00616">
    <property type="entry name" value="AHBA_syn"/>
    <property type="match status" value="1"/>
</dbReference>
<evidence type="ECO:0000256" key="1">
    <source>
        <dbReference type="PIRSR" id="PIRSR000390-1"/>
    </source>
</evidence>
<organism evidence="4 5">
    <name type="scientific">Candidatus Woesebacteria bacterium RIFCSPHIGHO2_01_FULL_38_9</name>
    <dbReference type="NCBI Taxonomy" id="1802492"/>
    <lineage>
        <taxon>Bacteria</taxon>
        <taxon>Candidatus Woeseibacteriota</taxon>
    </lineage>
</organism>
<protein>
    <recommendedName>
        <fullName evidence="6">Aminotransferase DegT</fullName>
    </recommendedName>
</protein>
<dbReference type="InterPro" id="IPR015422">
    <property type="entry name" value="PyrdxlP-dep_Trfase_small"/>
</dbReference>
<evidence type="ECO:0000313" key="4">
    <source>
        <dbReference type="EMBL" id="OGM19949.1"/>
    </source>
</evidence>
<evidence type="ECO:0008006" key="6">
    <source>
        <dbReference type="Google" id="ProtNLM"/>
    </source>
</evidence>